<gene>
    <name evidence="3" type="ORF">DFR27_1514</name>
</gene>
<dbReference type="EMBL" id="REFJ01000003">
    <property type="protein sequence ID" value="RMA80151.1"/>
    <property type="molecule type" value="Genomic_DNA"/>
</dbReference>
<feature type="signal peptide" evidence="2">
    <location>
        <begin position="1"/>
        <end position="23"/>
    </location>
</feature>
<proteinExistence type="predicted"/>
<dbReference type="PROSITE" id="PS51257">
    <property type="entry name" value="PROKAR_LIPOPROTEIN"/>
    <property type="match status" value="1"/>
</dbReference>
<evidence type="ECO:0000313" key="3">
    <source>
        <dbReference type="EMBL" id="RMA80151.1"/>
    </source>
</evidence>
<dbReference type="InterPro" id="IPR014094">
    <property type="entry name" value="LpoB"/>
</dbReference>
<dbReference type="Gene3D" id="3.40.50.10610">
    <property type="entry name" value="ABC-type transport auxiliary lipoprotein component"/>
    <property type="match status" value="1"/>
</dbReference>
<dbReference type="Pfam" id="PF13036">
    <property type="entry name" value="LpoB"/>
    <property type="match status" value="1"/>
</dbReference>
<feature type="chain" id="PRO_5018188975" description="Penicillin-binding protein activator LpoB" evidence="2">
    <location>
        <begin position="24"/>
        <end position="200"/>
    </location>
</feature>
<dbReference type="AlphaFoldDB" id="A0A3M0A4Q8"/>
<evidence type="ECO:0000256" key="1">
    <source>
        <dbReference type="NCBIfam" id="TIGR02722"/>
    </source>
</evidence>
<sequence>MLRIAIILSLFVGLVGCQTPTHTIDPTDPNSNQTPGLNYADFQAAANELTAEIIASPLMVHPETAQGERYVIHISSVTNDTMQRIDTDQLVKGMRVQLLNSGRFFVTTAFDGSDNATREMRELQNDKMVDQSTVQENGTVIAPDFSMSGKILQRNNNLDNNDTRVEYYFQLTLTDLKTGLAYWEGERVIAKVTGQRGASW</sequence>
<evidence type="ECO:0000313" key="4">
    <source>
        <dbReference type="Proteomes" id="UP000267187"/>
    </source>
</evidence>
<organism evidence="3 4">
    <name type="scientific">Umboniibacter marinipuniceus</name>
    <dbReference type="NCBI Taxonomy" id="569599"/>
    <lineage>
        <taxon>Bacteria</taxon>
        <taxon>Pseudomonadati</taxon>
        <taxon>Pseudomonadota</taxon>
        <taxon>Gammaproteobacteria</taxon>
        <taxon>Cellvibrionales</taxon>
        <taxon>Cellvibrionaceae</taxon>
        <taxon>Umboniibacter</taxon>
    </lineage>
</organism>
<dbReference type="OrthoDB" id="9803653at2"/>
<keyword evidence="2" id="KW-0732">Signal</keyword>
<accession>A0A3M0A4Q8</accession>
<dbReference type="RefSeq" id="WP_121876832.1">
    <property type="nucleotide sequence ID" value="NZ_REFJ01000003.1"/>
</dbReference>
<name>A0A3M0A4Q8_9GAMM</name>
<comment type="caution">
    <text evidence="3">The sequence shown here is derived from an EMBL/GenBank/DDBJ whole genome shotgun (WGS) entry which is preliminary data.</text>
</comment>
<dbReference type="NCBIfam" id="TIGR02722">
    <property type="entry name" value="lp"/>
    <property type="match status" value="1"/>
</dbReference>
<evidence type="ECO:0000256" key="2">
    <source>
        <dbReference type="SAM" id="SignalP"/>
    </source>
</evidence>
<reference evidence="3 4" key="1">
    <citation type="submission" date="2018-10" db="EMBL/GenBank/DDBJ databases">
        <title>Genomic Encyclopedia of Type Strains, Phase IV (KMG-IV): sequencing the most valuable type-strain genomes for metagenomic binning, comparative biology and taxonomic classification.</title>
        <authorList>
            <person name="Goeker M."/>
        </authorList>
    </citation>
    <scope>NUCLEOTIDE SEQUENCE [LARGE SCALE GENOMIC DNA]</scope>
    <source>
        <strain evidence="3 4">DSM 25080</strain>
    </source>
</reference>
<keyword evidence="4" id="KW-1185">Reference proteome</keyword>
<dbReference type="Proteomes" id="UP000267187">
    <property type="component" value="Unassembled WGS sequence"/>
</dbReference>
<protein>
    <recommendedName>
        <fullName evidence="1">Penicillin-binding protein activator LpoB</fullName>
    </recommendedName>
</protein>